<protein>
    <recommendedName>
        <fullName evidence="3">GIY-YIG domain-containing protein</fullName>
    </recommendedName>
</protein>
<organism evidence="1 2">
    <name type="scientific">Autumnicola lenta</name>
    <dbReference type="NCBI Taxonomy" id="3075593"/>
    <lineage>
        <taxon>Bacteria</taxon>
        <taxon>Pseudomonadati</taxon>
        <taxon>Bacteroidota</taxon>
        <taxon>Flavobacteriia</taxon>
        <taxon>Flavobacteriales</taxon>
        <taxon>Flavobacteriaceae</taxon>
        <taxon>Autumnicola</taxon>
    </lineage>
</organism>
<proteinExistence type="predicted"/>
<sequence length="156" mass="18010">MKEKIQEILNKKWEPLLENYKNIEDGNYPGIYLLAFTHKDLNGQIVQPSDIFYVGMSNARKGLTSRVKQFLNGIEKNGSHSAGMRFYKENSKGIAFSDCNHLEKFYIVSLAFKCDVNKLTRTPKDLRIMGDICRLEYHLLAHIKEVTNAEPKLNKK</sequence>
<evidence type="ECO:0000313" key="2">
    <source>
        <dbReference type="Proteomes" id="UP001245285"/>
    </source>
</evidence>
<gene>
    <name evidence="1" type="ORF">RM545_09615</name>
</gene>
<reference evidence="1 2" key="1">
    <citation type="submission" date="2023-09" db="EMBL/GenBank/DDBJ databases">
        <authorList>
            <person name="Rey-Velasco X."/>
        </authorList>
    </citation>
    <scope>NUCLEOTIDE SEQUENCE [LARGE SCALE GENOMIC DNA]</scope>
    <source>
        <strain evidence="1 2">F260</strain>
    </source>
</reference>
<evidence type="ECO:0008006" key="3">
    <source>
        <dbReference type="Google" id="ProtNLM"/>
    </source>
</evidence>
<dbReference type="Proteomes" id="UP001245285">
    <property type="component" value="Unassembled WGS sequence"/>
</dbReference>
<evidence type="ECO:0000313" key="1">
    <source>
        <dbReference type="EMBL" id="MDT0646948.1"/>
    </source>
</evidence>
<name>A0ABU3CL38_9FLAO</name>
<dbReference type="RefSeq" id="WP_311495109.1">
    <property type="nucleotide sequence ID" value="NZ_JAVRHO010000011.1"/>
</dbReference>
<accession>A0ABU3CL38</accession>
<dbReference type="EMBL" id="JAVRHO010000011">
    <property type="protein sequence ID" value="MDT0646948.1"/>
    <property type="molecule type" value="Genomic_DNA"/>
</dbReference>
<keyword evidence="2" id="KW-1185">Reference proteome</keyword>
<comment type="caution">
    <text evidence="1">The sequence shown here is derived from an EMBL/GenBank/DDBJ whole genome shotgun (WGS) entry which is preliminary data.</text>
</comment>